<feature type="non-terminal residue" evidence="3">
    <location>
        <position position="103"/>
    </location>
</feature>
<comment type="similarity">
    <text evidence="1">Belongs to the LDH/MDH superfamily. MDH type 2 family.</text>
</comment>
<accession>X6LJX0</accession>
<evidence type="ECO:0000313" key="3">
    <source>
        <dbReference type="EMBL" id="ETO01020.1"/>
    </source>
</evidence>
<name>X6LJX0_RETFI</name>
<evidence type="ECO:0000256" key="2">
    <source>
        <dbReference type="ARBA" id="ARBA00023002"/>
    </source>
</evidence>
<keyword evidence="2" id="KW-0560">Oxidoreductase</keyword>
<organism evidence="3 4">
    <name type="scientific">Reticulomyxa filosa</name>
    <dbReference type="NCBI Taxonomy" id="46433"/>
    <lineage>
        <taxon>Eukaryota</taxon>
        <taxon>Sar</taxon>
        <taxon>Rhizaria</taxon>
        <taxon>Retaria</taxon>
        <taxon>Foraminifera</taxon>
        <taxon>Monothalamids</taxon>
        <taxon>Reticulomyxidae</taxon>
        <taxon>Reticulomyxa</taxon>
    </lineage>
</organism>
<dbReference type="OrthoDB" id="1926594at2759"/>
<dbReference type="GO" id="GO:0016615">
    <property type="term" value="F:malate dehydrogenase activity"/>
    <property type="evidence" value="ECO:0007669"/>
    <property type="project" value="InterPro"/>
</dbReference>
<dbReference type="EMBL" id="ASPP01039447">
    <property type="protein sequence ID" value="ETO01020.1"/>
    <property type="molecule type" value="Genomic_DNA"/>
</dbReference>
<comment type="caution">
    <text evidence="3">The sequence shown here is derived from an EMBL/GenBank/DDBJ whole genome shotgun (WGS) entry which is preliminary data.</text>
</comment>
<dbReference type="AlphaFoldDB" id="X6LJX0"/>
<evidence type="ECO:0000313" key="4">
    <source>
        <dbReference type="Proteomes" id="UP000023152"/>
    </source>
</evidence>
<evidence type="ECO:0000256" key="1">
    <source>
        <dbReference type="ARBA" id="ARBA00009613"/>
    </source>
</evidence>
<dbReference type="Proteomes" id="UP000023152">
    <property type="component" value="Unassembled WGS sequence"/>
</dbReference>
<keyword evidence="4" id="KW-1185">Reference proteome</keyword>
<dbReference type="SUPFAM" id="SSF51735">
    <property type="entry name" value="NAD(P)-binding Rossmann-fold domains"/>
    <property type="match status" value="1"/>
</dbReference>
<dbReference type="GO" id="GO:0006108">
    <property type="term" value="P:malate metabolic process"/>
    <property type="evidence" value="ECO:0007669"/>
    <property type="project" value="InterPro"/>
</dbReference>
<dbReference type="InterPro" id="IPR010945">
    <property type="entry name" value="Malate_DH_type2"/>
</dbReference>
<sequence length="103" mass="11288">DLLGTDVFRWQKKDDLTELGALEYIQSKSQTIKVAVTGAFGNIGYALLFRSASGEMFGKNQRVQINPNDLSSMVSKVSGVVIELYDCAFPTLEGILLIGSLER</sequence>
<feature type="non-terminal residue" evidence="3">
    <location>
        <position position="1"/>
    </location>
</feature>
<dbReference type="Gene3D" id="3.40.50.720">
    <property type="entry name" value="NAD(P)-binding Rossmann-like Domain"/>
    <property type="match status" value="1"/>
</dbReference>
<dbReference type="PANTHER" id="PTHR23382">
    <property type="entry name" value="MALATE DEHYDROGENASE"/>
    <property type="match status" value="1"/>
</dbReference>
<gene>
    <name evidence="3" type="ORF">RFI_36420</name>
</gene>
<protein>
    <submittedName>
        <fullName evidence="3">Malate dehydrogenase</fullName>
    </submittedName>
</protein>
<dbReference type="InterPro" id="IPR036291">
    <property type="entry name" value="NAD(P)-bd_dom_sf"/>
</dbReference>
<proteinExistence type="inferred from homology"/>
<reference evidence="3 4" key="1">
    <citation type="journal article" date="2013" name="Curr. Biol.">
        <title>The Genome of the Foraminiferan Reticulomyxa filosa.</title>
        <authorList>
            <person name="Glockner G."/>
            <person name="Hulsmann N."/>
            <person name="Schleicher M."/>
            <person name="Noegel A.A."/>
            <person name="Eichinger L."/>
            <person name="Gallinger C."/>
            <person name="Pawlowski J."/>
            <person name="Sierra R."/>
            <person name="Euteneuer U."/>
            <person name="Pillet L."/>
            <person name="Moustafa A."/>
            <person name="Platzer M."/>
            <person name="Groth M."/>
            <person name="Szafranski K."/>
            <person name="Schliwa M."/>
        </authorList>
    </citation>
    <scope>NUCLEOTIDE SEQUENCE [LARGE SCALE GENOMIC DNA]</scope>
</reference>